<evidence type="ECO:0000256" key="3">
    <source>
        <dbReference type="ARBA" id="ARBA00022801"/>
    </source>
</evidence>
<dbReference type="InterPro" id="IPR020841">
    <property type="entry name" value="PKS_Beta-ketoAc_synthase_dom"/>
</dbReference>
<evidence type="ECO:0000256" key="1">
    <source>
        <dbReference type="ARBA" id="ARBA00005254"/>
    </source>
</evidence>
<dbReference type="eggNOG" id="COG4981">
    <property type="taxonomic scope" value="Bacteria"/>
</dbReference>
<dbReference type="SMART" id="SM00827">
    <property type="entry name" value="PKS_AT"/>
    <property type="match status" value="1"/>
</dbReference>
<dbReference type="Gene3D" id="3.30.70.3330">
    <property type="match status" value="1"/>
</dbReference>
<sequence>MTGPVPAPPPATLPVTDSYAKDIMTHTSFFSRLSSADAGADRATLLFGGQATAWRAGLTDLAEDPSLGDAVRGVLDNSAALIAPVAAQVTAATAGALTLERLTGAKGSVSAALSVPGITVAQFGQLAALKAAGYDATAAVAADRASVLGHSQGVLGAALVDGRAGDPAHVVAVARLIGAAASRLTRSLGVSAGEATPMLSVRGLDRATLDAVLAEVAEAAGGAETGVQVAIRNGHRRFILSGAPEDLGVVEKTIAVVADRDAAELAAKTRGGAPLAPVCEYLEVTVPFHHDMMEPAVAQTVAWAEACGLNTDGAAEKLARAVLTDHVDWVDGIVDALASGTTWFLDLGPGDTVSKLSADLVEGSGAGLVAAGTLTAVDELAAPGEDPARTVDWSGFAPRLLDLPTGRTVETKFSRLTGRSPILLAGMTPTTVDPEIVAAAANAGYWAEMAGGGQVTAEVFDGNLTKLKGLLDPGRAVQFNAMFMDRYLWNLHFGTQRVVSKARESGAPLDGVVISAGIPEPDEAPEVIGALRNSGFSHIALKPGTVAQIRAGLGIARQLEETGTSIILQVEDGHAGGHHSWENLDDLLTATYAEIRRQPNVVLCVGGGIGTPERAADYLTGSWATALGLPAMPVDGIMVGTAAMTAKEAKTTPEIKQLLVDTPGVADETGSALTAPNGGWIAPGHSAGGATSGLSHLRADIHEVDNSAAKCMRLIQEIGSNLEAVSARRDEIIAALNKTAKPYFGELEEMTYAQVVRRFAELSFPWVDPSWLSRFHLLLQRVEARLSDADHGEVVTLFPTEQDAAQPDEAIARLIEAYPAAENDTLTPLDTAWFLVMCRKFPKPVGFVPAIDEDLLAWWGKDCLWQSQDTRYSADQVRIIPGPVSVSGITTVDEPVASILGRFEDACRERVAGGDSASAGRHSLDSDEAEVTTAWSRTSDAQDVASFLKATPYISWTGHLMDNPAHVIDEEKYELIVTDDGSNGGPVKVTVDLHLDTFWDGTAAGEGEGRVHAVRRLPVPLILSDAVASGALPVVDEEKLPETMYGLLAGTAGVGNTSVTDDVIDRMPAKIDGSETAETPFGTFTYTFHLTDSLGSQHAGVTGAGLPDLSGTGSGSRSDERATIVPDALLGTCWPAIYAALGSALVDGYPVIEGLLNAVHLDHSVALEVPADEIPTGEITVTSWAAGIEESSSGRVVTVHHHMFDAAGELLGKQTERFAIRGRAFGTTPPADPAPAGGIDREITDTPRSTLLRTQVNAPAEMTPFAWVSGDFNPIHTSHVAARVAGLQAPLVHGMWLSATAQHAASAAGSGHTILGWTYRMFGLVQLGDPVDIQVERVGRVAGGGLLLDVTCRINDELVSQGTAVTAAPTIAYVYPGQGIQAKGMGLDERAASKATTEVWERADRHTREALDFSILTVVRDNPTELTAKGVTYHHPDGVLYLTQFTQVALATLALAQTARLREADALVADAFYAGHSLGEYTALSAYAGTIDLETVLEVVFHRGSTMHHLIPRDEHGRSDYRMGALRPNQFGVDDEHVVEYVNGVAEASGEFLEIVNFNLAGEQYSIAGTVAGLAALEEDAARRTAEHGGKGSFMMVPGIDVPFHSRVLHPGVPDFREKLDGLLPPRINHEILVGRYIPNLVARPFELTEDFVRSILDVVPSEPAQALLDDWAAATADDAAQATTARTLFIELLCWQFASPVRWIETQDLLFAPDRLDIDEVVEVGLGASPTLANLATKTLRLPRFSAADVAVRNVQRDEKLVYHTDQQTIDSPVYEDEDAVPTSVPVGDPVLSHAEASAKAPSESVPESMPAPVTESAELRTAPAAPAGAVERPADLPYKASDAIKTLLAYANKLRPEQIGGADTTGTLTNGVSSRLNQLLMDISAELGLSAVEGAAEADVDTLSVTVDAAAHNYSAFGPVLGEAVKDRLRKLFGAAGAKASAIADRVTGTWELGPGWVDHTTAQILLGSREGASSRGGDLATLATSATTMNDVNAIIDEAVAQAGAAHGIPVAIPAAGGAGGGGTVDSAALDAFAEGVTGETGVLATTARHILAALDLDVPESAALADEEGAETAAVLEAVSAELGANWPASVAPSFDARRTLLIDDRWATAREDVARLSNGEELAESVSFRGTGETVAVHAEYRAAAAEEAGDTSLAARFRSIAEDARSTEPGAFEGQVAVVTGVTPASIAGGVVGDLLAEGATVVMTASRVSSARLEFAKKLYREHASASARIWLVPANLSSYRDIDALVEWIGTEQTETVGSDQKLIKPALVPDLFLPFAAPSVSGTVEDAGGNAEIQTRLLLWSVERSFTALSRIGHEADLAHRLHVVLPGSPNRGTFGGDGAYGEVKAAFDAIGNKWSNEPWGGRVTIAHPRIGWVAGTGLMGGNDPLVDAAVEAGVHVWSPAEISGELLKLCSESVRAEALNGPVDADLTGGLDKINLTELRDQAVADGAFATAAAVEDDAEAPVTVNALPSPVRVAQPVGSDFGAAPWGDVSTDLEDMVVVVGLGEVSAWGSGRTRAEAELGIRADGSVDLSAAGVLELAWMTGLLTWMDTPVAGWYDVDGNIVPEEEIYTRYRDEVAARAGVRTFVDDGENGALEDLHTPQEVEIFLDHEVTFTVDSAEDAASFVDSDPTFTRANHDEETGEWSVTRLPGARTRVPRRATLARKVGGQFPTDFDPARWGIPASMIEAVDRIAIWNLVTAVDAYLSAGFSPAEILQAVHPSDVAMTQGTGFGGMTSMRKLFVDRFLEEDIPSDILQETLPNVVAAHTMQSYVGGYGAMIHPVGACATAAVSVEEGVDKIQLGKADFVVAGATDDISVESITGFANMNATADSDKMAAKGLNERFYSRANDRRRGGFVEAQGGGTILLARGSVAAKLGLPVQSVVGFAASYADGAHTSIPAPGQGALAAGRGGKNSRLARDLAKLGVSADDIAVVSKHDTSTNANDPNESKLHTRLASVLGRTAGNPLYVVSQKTLTGHAKGGAAVFQAAGLGDMFRTSKIPANRSLDCVDPEMASSPDLVWLRNPLQLQRTVKAGLLTSLGFGHVSALLALVHPEAFRVAVASQIGEDAAAAWGAKASERLRAGVRRREAGMLGHRALFEEIGHRRFADGVDIDEAEPAMLLDPATRAGEDGLFR</sequence>
<accession>G0HFH2</accession>
<evidence type="ECO:0000256" key="5">
    <source>
        <dbReference type="ARBA" id="ARBA00023002"/>
    </source>
</evidence>
<dbReference type="InterPro" id="IPR013565">
    <property type="entry name" value="Fas1/AflB-like_central"/>
</dbReference>
<dbReference type="InterPro" id="IPR047224">
    <property type="entry name" value="FAS_alpha_su_C"/>
</dbReference>
<dbReference type="STRING" id="858619.CVAR_2516"/>
<evidence type="ECO:0000256" key="6">
    <source>
        <dbReference type="SAM" id="MobiDB-lite"/>
    </source>
</evidence>
<proteinExistence type="inferred from homology"/>
<feature type="region of interest" description="Disordered" evidence="6">
    <location>
        <begin position="1776"/>
        <end position="1817"/>
    </location>
</feature>
<dbReference type="Pfam" id="PF00698">
    <property type="entry name" value="Acyl_transf_1"/>
    <property type="match status" value="1"/>
</dbReference>
<keyword evidence="3" id="KW-0378">Hydrolase</keyword>
<evidence type="ECO:0000313" key="8">
    <source>
        <dbReference type="EMBL" id="AEK37861.1"/>
    </source>
</evidence>
<evidence type="ECO:0000256" key="2">
    <source>
        <dbReference type="ARBA" id="ARBA00022679"/>
    </source>
</evidence>
<feature type="domain" description="Ketosynthase family 3 (KS3)" evidence="7">
    <location>
        <begin position="2619"/>
        <end position="3062"/>
    </location>
</feature>
<dbReference type="GO" id="GO:0006633">
    <property type="term" value="P:fatty acid biosynthetic process"/>
    <property type="evidence" value="ECO:0007669"/>
    <property type="project" value="InterPro"/>
</dbReference>
<feature type="region of interest" description="Disordered" evidence="6">
    <location>
        <begin position="1224"/>
        <end position="1243"/>
    </location>
</feature>
<dbReference type="SUPFAM" id="SSF53901">
    <property type="entry name" value="Thiolase-like"/>
    <property type="match status" value="2"/>
</dbReference>
<organism evidence="8 9">
    <name type="scientific">Corynebacterium variabile (strain DSM 44702 / CIP 107183 / JCM 12073 / NCIMB 30131)</name>
    <name type="common">Corynebacterium mooreparkense</name>
    <dbReference type="NCBI Taxonomy" id="858619"/>
    <lineage>
        <taxon>Bacteria</taxon>
        <taxon>Bacillati</taxon>
        <taxon>Actinomycetota</taxon>
        <taxon>Actinomycetes</taxon>
        <taxon>Mycobacteriales</taxon>
        <taxon>Corynebacteriaceae</taxon>
        <taxon>Corynebacterium</taxon>
    </lineage>
</organism>
<dbReference type="Pfam" id="PF02801">
    <property type="entry name" value="Ketoacyl-synt_C"/>
    <property type="match status" value="1"/>
</dbReference>
<dbReference type="GO" id="GO:0005835">
    <property type="term" value="C:fatty acid synthase complex"/>
    <property type="evidence" value="ECO:0007669"/>
    <property type="project" value="InterPro"/>
</dbReference>
<feature type="compositionally biased region" description="Low complexity" evidence="6">
    <location>
        <begin position="1224"/>
        <end position="1238"/>
    </location>
</feature>
<dbReference type="InterPro" id="IPR001227">
    <property type="entry name" value="Ac_transferase_dom_sf"/>
</dbReference>
<dbReference type="Proteomes" id="UP000006659">
    <property type="component" value="Chromosome"/>
</dbReference>
<dbReference type="CDD" id="cd00828">
    <property type="entry name" value="elong_cond_enzymes"/>
    <property type="match status" value="1"/>
</dbReference>
<dbReference type="eggNOG" id="COG0304">
    <property type="taxonomic scope" value="Bacteria"/>
</dbReference>
<dbReference type="KEGG" id="cva:CVAR_2516"/>
<dbReference type="GO" id="GO:0004318">
    <property type="term" value="F:enoyl-[acyl-carrier-protein] reductase (NADH) activity"/>
    <property type="evidence" value="ECO:0007669"/>
    <property type="project" value="InterPro"/>
</dbReference>
<dbReference type="InterPro" id="IPR055118">
    <property type="entry name" value="FAS-like_AT_central"/>
</dbReference>
<evidence type="ECO:0000256" key="4">
    <source>
        <dbReference type="ARBA" id="ARBA00022857"/>
    </source>
</evidence>
<dbReference type="GO" id="GO:0004312">
    <property type="term" value="F:fatty acid synthase activity"/>
    <property type="evidence" value="ECO:0007669"/>
    <property type="project" value="InterPro"/>
</dbReference>
<dbReference type="FunFam" id="3.40.366.10:FF:000009">
    <property type="entry name" value="Fatty acid synthase Fas"/>
    <property type="match status" value="1"/>
</dbReference>
<dbReference type="SUPFAM" id="SSF51735">
    <property type="entry name" value="NAD(P)-binding Rossmann-fold domains"/>
    <property type="match status" value="1"/>
</dbReference>
<protein>
    <submittedName>
        <fullName evidence="8">Fatty acid synthase</fullName>
        <ecNumber evidence="8">2.3.1.-</ecNumber>
    </submittedName>
</protein>
<dbReference type="InterPro" id="IPR016039">
    <property type="entry name" value="Thiolase-like"/>
</dbReference>
<dbReference type="InterPro" id="IPR029069">
    <property type="entry name" value="HotDog_dom_sf"/>
</dbReference>
<dbReference type="eggNOG" id="COG0331">
    <property type="taxonomic scope" value="Bacteria"/>
</dbReference>
<dbReference type="EC" id="2.3.1.-" evidence="8"/>
<dbReference type="InterPro" id="IPR036291">
    <property type="entry name" value="NAD(P)-bd_dom_sf"/>
</dbReference>
<dbReference type="Pfam" id="PF22690">
    <property type="entry name" value="FAS_AT_central"/>
    <property type="match status" value="1"/>
</dbReference>
<dbReference type="InterPro" id="IPR014031">
    <property type="entry name" value="Ketoacyl_synth_C"/>
</dbReference>
<dbReference type="Pfam" id="PF00109">
    <property type="entry name" value="ketoacyl-synt"/>
    <property type="match status" value="1"/>
</dbReference>
<reference evidence="8 9" key="1">
    <citation type="journal article" date="2011" name="BMC Genomics">
        <title>Complete genome sequence of Corynebacterium variabile DSM 44702 isolated from the surface of smear-ripened cheeses and insights into cheese ripening and flavor generation.</title>
        <authorList>
            <person name="Schroeder J."/>
            <person name="Maus I."/>
            <person name="Trost E."/>
            <person name="Tauch A."/>
        </authorList>
    </citation>
    <scope>NUCLEOTIDE SEQUENCE [LARGE SCALE GENOMIC DNA]</scope>
    <source>
        <strain evidence="9">DSM 44702 / JCM 12073 / NCIMB 30131</strain>
    </source>
</reference>
<dbReference type="InterPro" id="IPR003965">
    <property type="entry name" value="Fatty_acid_synthase"/>
</dbReference>
<dbReference type="Pfam" id="PF18094">
    <property type="entry name" value="DNA_pol_B_N"/>
    <property type="match status" value="1"/>
</dbReference>
<dbReference type="eggNOG" id="COG2030">
    <property type="taxonomic scope" value="Bacteria"/>
</dbReference>
<dbReference type="Gene3D" id="3.10.129.10">
    <property type="entry name" value="Hotdog Thioesterase"/>
    <property type="match status" value="1"/>
</dbReference>
<dbReference type="Gene3D" id="3.40.50.720">
    <property type="entry name" value="NAD(P)-binding Rossmann-like Domain"/>
    <property type="match status" value="1"/>
</dbReference>
<dbReference type="InterPro" id="IPR013785">
    <property type="entry name" value="Aldolase_TIM"/>
</dbReference>
<dbReference type="InterPro" id="IPR014043">
    <property type="entry name" value="Acyl_transferase_dom"/>
</dbReference>
<dbReference type="Pfam" id="PF08354">
    <property type="entry name" value="Fas1-AflB-like_hel"/>
    <property type="match status" value="1"/>
</dbReference>
<evidence type="ECO:0000259" key="7">
    <source>
        <dbReference type="PROSITE" id="PS52004"/>
    </source>
</evidence>
<dbReference type="GO" id="GO:0016787">
    <property type="term" value="F:hydrolase activity"/>
    <property type="evidence" value="ECO:0007669"/>
    <property type="project" value="UniProtKB-KW"/>
</dbReference>
<keyword evidence="4" id="KW-0521">NADP</keyword>
<dbReference type="Gene3D" id="3.40.366.10">
    <property type="entry name" value="Malonyl-Coenzyme A Acyl Carrier Protein, domain 2"/>
    <property type="match status" value="2"/>
</dbReference>
<gene>
    <name evidence="8" type="primary">fas</name>
    <name evidence="8" type="ordered locus">CVAR_2516</name>
</gene>
<dbReference type="Gene3D" id="3.90.25.70">
    <property type="match status" value="1"/>
</dbReference>
<dbReference type="EMBL" id="CP002917">
    <property type="protein sequence ID" value="AEK37861.1"/>
    <property type="molecule type" value="Genomic_DNA"/>
</dbReference>
<dbReference type="Gene3D" id="1.20.930.70">
    <property type="match status" value="1"/>
</dbReference>
<dbReference type="InterPro" id="IPR014030">
    <property type="entry name" value="Ketoacyl_synth_N"/>
</dbReference>
<dbReference type="PRINTS" id="PR01483">
    <property type="entry name" value="FASYNTHASE"/>
</dbReference>
<dbReference type="PANTHER" id="PTHR10982:SF21">
    <property type="entry name" value="FATTY ACID SYNTHASE SUBUNIT BETA"/>
    <property type="match status" value="1"/>
</dbReference>
<dbReference type="SUPFAM" id="SSF52151">
    <property type="entry name" value="FabD/lysophospholipase-like"/>
    <property type="match status" value="2"/>
</dbReference>
<dbReference type="Gene3D" id="3.30.70.3320">
    <property type="match status" value="1"/>
</dbReference>
<keyword evidence="2 8" id="KW-0808">Transferase</keyword>
<dbReference type="Pfam" id="PF01575">
    <property type="entry name" value="MaoC_dehydratas"/>
    <property type="match status" value="1"/>
</dbReference>
<dbReference type="InterPro" id="IPR050830">
    <property type="entry name" value="Fungal_FAS"/>
</dbReference>
<comment type="similarity">
    <text evidence="1">Belongs to the enoyl-CoA hydratase/isomerase family.</text>
</comment>
<name>G0HFH2_CORVD</name>
<dbReference type="SUPFAM" id="SSF51412">
    <property type="entry name" value="Inosine monophosphate dehydrogenase (IMPDH)"/>
    <property type="match status" value="1"/>
</dbReference>
<dbReference type="Gene3D" id="3.20.20.70">
    <property type="entry name" value="Aldolase class I"/>
    <property type="match status" value="1"/>
</dbReference>
<keyword evidence="5" id="KW-0560">Oxidoreductase</keyword>
<dbReference type="HOGENOM" id="CLU_000114_7_0_11"/>
<dbReference type="InterPro" id="IPR002539">
    <property type="entry name" value="MaoC-like_dom"/>
</dbReference>
<dbReference type="PROSITE" id="PS52004">
    <property type="entry name" value="KS3_2"/>
    <property type="match status" value="1"/>
</dbReference>
<dbReference type="PANTHER" id="PTHR10982">
    <property type="entry name" value="MALONYL COA-ACYL CARRIER PROTEIN TRANSACYLASE"/>
    <property type="match status" value="1"/>
</dbReference>
<dbReference type="Gene3D" id="3.40.47.10">
    <property type="match status" value="1"/>
</dbReference>
<keyword evidence="8" id="KW-0012">Acyltransferase</keyword>
<evidence type="ECO:0000313" key="9">
    <source>
        <dbReference type="Proteomes" id="UP000006659"/>
    </source>
</evidence>
<dbReference type="InterPro" id="IPR016035">
    <property type="entry name" value="Acyl_Trfase/lysoPLipase"/>
</dbReference>
<dbReference type="SUPFAM" id="SSF54637">
    <property type="entry name" value="Thioesterase/thiol ester dehydrase-isomerase"/>
    <property type="match status" value="1"/>
</dbReference>